<organism evidence="13 14">
    <name type="scientific">Apodospora peruviana</name>
    <dbReference type="NCBI Taxonomy" id="516989"/>
    <lineage>
        <taxon>Eukaryota</taxon>
        <taxon>Fungi</taxon>
        <taxon>Dikarya</taxon>
        <taxon>Ascomycota</taxon>
        <taxon>Pezizomycotina</taxon>
        <taxon>Sordariomycetes</taxon>
        <taxon>Sordariomycetidae</taxon>
        <taxon>Sordariales</taxon>
        <taxon>Lasiosphaeriaceae</taxon>
        <taxon>Apodospora</taxon>
    </lineage>
</organism>
<reference evidence="13" key="1">
    <citation type="journal article" date="2023" name="Mol. Phylogenet. Evol.">
        <title>Genome-scale phylogeny and comparative genomics of the fungal order Sordariales.</title>
        <authorList>
            <person name="Hensen N."/>
            <person name="Bonometti L."/>
            <person name="Westerberg I."/>
            <person name="Brannstrom I.O."/>
            <person name="Guillou S."/>
            <person name="Cros-Aarteil S."/>
            <person name="Calhoun S."/>
            <person name="Haridas S."/>
            <person name="Kuo A."/>
            <person name="Mondo S."/>
            <person name="Pangilinan J."/>
            <person name="Riley R."/>
            <person name="LaButti K."/>
            <person name="Andreopoulos B."/>
            <person name="Lipzen A."/>
            <person name="Chen C."/>
            <person name="Yan M."/>
            <person name="Daum C."/>
            <person name="Ng V."/>
            <person name="Clum A."/>
            <person name="Steindorff A."/>
            <person name="Ohm R.A."/>
            <person name="Martin F."/>
            <person name="Silar P."/>
            <person name="Natvig D.O."/>
            <person name="Lalanne C."/>
            <person name="Gautier V."/>
            <person name="Ament-Velasquez S.L."/>
            <person name="Kruys A."/>
            <person name="Hutchinson M.I."/>
            <person name="Powell A.J."/>
            <person name="Barry K."/>
            <person name="Miller A.N."/>
            <person name="Grigoriev I.V."/>
            <person name="Debuchy R."/>
            <person name="Gladieux P."/>
            <person name="Hiltunen Thoren M."/>
            <person name="Johannesson H."/>
        </authorList>
    </citation>
    <scope>NUCLEOTIDE SEQUENCE</scope>
    <source>
        <strain evidence="13">CBS 118394</strain>
    </source>
</reference>
<keyword evidence="8 9" id="KW-0862">Zinc</keyword>
<evidence type="ECO:0000256" key="8">
    <source>
        <dbReference type="ARBA" id="ARBA00022833"/>
    </source>
</evidence>
<evidence type="ECO:0000256" key="1">
    <source>
        <dbReference type="ARBA" id="ARBA00001947"/>
    </source>
</evidence>
<dbReference type="SUPFAM" id="SSF52025">
    <property type="entry name" value="PA domain"/>
    <property type="match status" value="1"/>
</dbReference>
<keyword evidence="4 9" id="KW-0645">Protease</keyword>
<comment type="caution">
    <text evidence="13">The sequence shown here is derived from an EMBL/GenBank/DDBJ whole genome shotgun (WGS) entry which is preliminary data.</text>
</comment>
<dbReference type="FunFam" id="3.40.630.10:FF:000093">
    <property type="entry name" value="Peptide hydrolase"/>
    <property type="match status" value="1"/>
</dbReference>
<dbReference type="EMBL" id="JAUEDM010000003">
    <property type="protein sequence ID" value="KAK3322840.1"/>
    <property type="molecule type" value="Genomic_DNA"/>
</dbReference>
<evidence type="ECO:0000256" key="2">
    <source>
        <dbReference type="ARBA" id="ARBA00005957"/>
    </source>
</evidence>
<dbReference type="GO" id="GO:0006508">
    <property type="term" value="P:proteolysis"/>
    <property type="evidence" value="ECO:0007669"/>
    <property type="project" value="UniProtKB-KW"/>
</dbReference>
<dbReference type="AlphaFoldDB" id="A0AAE0ID05"/>
<evidence type="ECO:0000313" key="13">
    <source>
        <dbReference type="EMBL" id="KAK3322840.1"/>
    </source>
</evidence>
<dbReference type="InterPro" id="IPR045175">
    <property type="entry name" value="M28_fam"/>
</dbReference>
<name>A0AAE0ID05_9PEZI</name>
<feature type="region of interest" description="Disordered" evidence="10">
    <location>
        <begin position="20"/>
        <end position="40"/>
    </location>
</feature>
<dbReference type="EC" id="3.4.-.-" evidence="9"/>
<evidence type="ECO:0000256" key="6">
    <source>
        <dbReference type="ARBA" id="ARBA00022729"/>
    </source>
</evidence>
<evidence type="ECO:0000259" key="11">
    <source>
        <dbReference type="Pfam" id="PF02225"/>
    </source>
</evidence>
<feature type="chain" id="PRO_5041765580" description="Peptide hydrolase" evidence="9">
    <location>
        <begin position="19"/>
        <end position="517"/>
    </location>
</feature>
<evidence type="ECO:0000259" key="12">
    <source>
        <dbReference type="Pfam" id="PF04389"/>
    </source>
</evidence>
<evidence type="ECO:0000256" key="7">
    <source>
        <dbReference type="ARBA" id="ARBA00022801"/>
    </source>
</evidence>
<dbReference type="PANTHER" id="PTHR12147">
    <property type="entry name" value="METALLOPEPTIDASE M28 FAMILY MEMBER"/>
    <property type="match status" value="1"/>
</dbReference>
<keyword evidence="3" id="KW-0031">Aminopeptidase</keyword>
<protein>
    <recommendedName>
        <fullName evidence="9">Peptide hydrolase</fullName>
        <ecNumber evidence="9">3.4.-.-</ecNumber>
    </recommendedName>
</protein>
<dbReference type="CDD" id="cd03876">
    <property type="entry name" value="M28_SGAP_like"/>
    <property type="match status" value="1"/>
</dbReference>
<dbReference type="CDD" id="cd02130">
    <property type="entry name" value="PA_ScAPY_like"/>
    <property type="match status" value="1"/>
</dbReference>
<evidence type="ECO:0000256" key="10">
    <source>
        <dbReference type="SAM" id="MobiDB-lite"/>
    </source>
</evidence>
<dbReference type="Gene3D" id="3.40.630.10">
    <property type="entry name" value="Zn peptidases"/>
    <property type="match status" value="1"/>
</dbReference>
<feature type="signal peptide" evidence="9">
    <location>
        <begin position="1"/>
        <end position="18"/>
    </location>
</feature>
<dbReference type="SUPFAM" id="SSF53187">
    <property type="entry name" value="Zn-dependent exopeptidases"/>
    <property type="match status" value="1"/>
</dbReference>
<keyword evidence="5 9" id="KW-0479">Metal-binding</keyword>
<evidence type="ECO:0000256" key="3">
    <source>
        <dbReference type="ARBA" id="ARBA00022438"/>
    </source>
</evidence>
<dbReference type="Pfam" id="PF02225">
    <property type="entry name" value="PA"/>
    <property type="match status" value="1"/>
</dbReference>
<dbReference type="InterPro" id="IPR041756">
    <property type="entry name" value="M28_SGAP-like"/>
</dbReference>
<dbReference type="PANTHER" id="PTHR12147:SF17">
    <property type="entry name" value="AMINOPEPTIDASE Y"/>
    <property type="match status" value="1"/>
</dbReference>
<dbReference type="GO" id="GO:0046872">
    <property type="term" value="F:metal ion binding"/>
    <property type="evidence" value="ECO:0007669"/>
    <property type="project" value="UniProtKB-KW"/>
</dbReference>
<keyword evidence="14" id="KW-1185">Reference proteome</keyword>
<dbReference type="Proteomes" id="UP001283341">
    <property type="component" value="Unassembled WGS sequence"/>
</dbReference>
<comment type="cofactor">
    <cofactor evidence="1">
        <name>Zn(2+)</name>
        <dbReference type="ChEBI" id="CHEBI:29105"/>
    </cofactor>
</comment>
<comment type="similarity">
    <text evidence="2">Belongs to the peptidase M28 family. M28A subfamily.</text>
</comment>
<evidence type="ECO:0000256" key="5">
    <source>
        <dbReference type="ARBA" id="ARBA00022723"/>
    </source>
</evidence>
<dbReference type="GO" id="GO:0004177">
    <property type="term" value="F:aminopeptidase activity"/>
    <property type="evidence" value="ECO:0007669"/>
    <property type="project" value="UniProtKB-KW"/>
</dbReference>
<proteinExistence type="inferred from homology"/>
<dbReference type="Pfam" id="PF04389">
    <property type="entry name" value="Peptidase_M28"/>
    <property type="match status" value="1"/>
</dbReference>
<sequence length="517" mass="55963">MAGLKVLALHGLLAAASAQQQQRPLRGSSSHDAAQSPIVDNSKKPLIDSEALQASISTKNLLKRAEKLYKIAKLGEDEYNHPTRVIGSDGHIGTIAYIYKTLSELDDYYTLSKQPFFATSGNVYESRLVLGDTVPHSAMAMGLTPPTKDLQPVRGNLVLVENEGCEADDFPKNVAGNIAFILRGTCPFGTKSELAGKAGAVAAVVYNYEEDAVSGTLGTPVDDHVATFGLSGKDAKPFVEKLKAGKTVDSIAYINSEINKLEVENVLAQTKEGDQDNCVMLGGHSDSVPAGPGINDDGSGSITLLEIATQLTKFRVNNCVRFAWWAGEEEGLLGSDYYVYSLPAAENKKIRLFMDYDMLASPNFAYQVYDARNEVNPVGSQELRDLYVDWYTAQGLNYTFIPFDGRSDYDGFIRNGIPGGGIATGAEGIKTTEEETMFGGVAGDWYDPCYHQLCDDVGNLNLTAWEVNAKLVAHSVATFAKSFDGFPERVDPAEFAATVAAGKYEKMAQYHGSKLFI</sequence>
<dbReference type="InterPro" id="IPR007484">
    <property type="entry name" value="Peptidase_M28"/>
</dbReference>
<dbReference type="Gene3D" id="3.50.30.30">
    <property type="match status" value="1"/>
</dbReference>
<dbReference type="InterPro" id="IPR003137">
    <property type="entry name" value="PA_domain"/>
</dbReference>
<reference evidence="13" key="2">
    <citation type="submission" date="2023-06" db="EMBL/GenBank/DDBJ databases">
        <authorList>
            <consortium name="Lawrence Berkeley National Laboratory"/>
            <person name="Haridas S."/>
            <person name="Hensen N."/>
            <person name="Bonometti L."/>
            <person name="Westerberg I."/>
            <person name="Brannstrom I.O."/>
            <person name="Guillou S."/>
            <person name="Cros-Aarteil S."/>
            <person name="Calhoun S."/>
            <person name="Kuo A."/>
            <person name="Mondo S."/>
            <person name="Pangilinan J."/>
            <person name="Riley R."/>
            <person name="Labutti K."/>
            <person name="Andreopoulos B."/>
            <person name="Lipzen A."/>
            <person name="Chen C."/>
            <person name="Yanf M."/>
            <person name="Daum C."/>
            <person name="Ng V."/>
            <person name="Clum A."/>
            <person name="Steindorff A."/>
            <person name="Ohm R."/>
            <person name="Martin F."/>
            <person name="Silar P."/>
            <person name="Natvig D."/>
            <person name="Lalanne C."/>
            <person name="Gautier V."/>
            <person name="Ament-Velasquez S.L."/>
            <person name="Kruys A."/>
            <person name="Hutchinson M.I."/>
            <person name="Powell A.J."/>
            <person name="Barry K."/>
            <person name="Miller A.N."/>
            <person name="Grigoriev I.V."/>
            <person name="Debuchy R."/>
            <person name="Gladieux P."/>
            <person name="Thoren M.H."/>
            <person name="Johannesson H."/>
        </authorList>
    </citation>
    <scope>NUCLEOTIDE SEQUENCE</scope>
    <source>
        <strain evidence="13">CBS 118394</strain>
    </source>
</reference>
<accession>A0AAE0ID05</accession>
<dbReference type="InterPro" id="IPR046450">
    <property type="entry name" value="PA_dom_sf"/>
</dbReference>
<gene>
    <name evidence="13" type="ORF">B0H66DRAFT_515527</name>
</gene>
<feature type="domain" description="PA" evidence="11">
    <location>
        <begin position="153"/>
        <end position="236"/>
    </location>
</feature>
<keyword evidence="7 9" id="KW-0378">Hydrolase</keyword>
<evidence type="ECO:0000256" key="9">
    <source>
        <dbReference type="RuleBase" id="RU361240"/>
    </source>
</evidence>
<evidence type="ECO:0000256" key="4">
    <source>
        <dbReference type="ARBA" id="ARBA00022670"/>
    </source>
</evidence>
<feature type="domain" description="Peptidase M28" evidence="12">
    <location>
        <begin position="265"/>
        <end position="474"/>
    </location>
</feature>
<evidence type="ECO:0000313" key="14">
    <source>
        <dbReference type="Proteomes" id="UP001283341"/>
    </source>
</evidence>
<dbReference type="GO" id="GO:0008235">
    <property type="term" value="F:metalloexopeptidase activity"/>
    <property type="evidence" value="ECO:0007669"/>
    <property type="project" value="InterPro"/>
</dbReference>
<keyword evidence="6 9" id="KW-0732">Signal</keyword>